<evidence type="ECO:0000256" key="2">
    <source>
        <dbReference type="ARBA" id="ARBA00023125"/>
    </source>
</evidence>
<feature type="domain" description="IclR-ED" evidence="5">
    <location>
        <begin position="69"/>
        <end position="252"/>
    </location>
</feature>
<dbReference type="GO" id="GO:0045892">
    <property type="term" value="P:negative regulation of DNA-templated transcription"/>
    <property type="evidence" value="ECO:0007669"/>
    <property type="project" value="TreeGrafter"/>
</dbReference>
<keyword evidence="3" id="KW-0804">Transcription</keyword>
<evidence type="ECO:0000313" key="7">
    <source>
        <dbReference type="Proteomes" id="UP000580517"/>
    </source>
</evidence>
<evidence type="ECO:0000259" key="5">
    <source>
        <dbReference type="PROSITE" id="PS51078"/>
    </source>
</evidence>
<keyword evidence="1" id="KW-0805">Transcription regulation</keyword>
<dbReference type="SUPFAM" id="SSF46785">
    <property type="entry name" value="Winged helix' DNA-binding domain"/>
    <property type="match status" value="1"/>
</dbReference>
<organism evidence="6 7">
    <name type="scientific">Allopusillimonas soli</name>
    <dbReference type="NCBI Taxonomy" id="659016"/>
    <lineage>
        <taxon>Bacteria</taxon>
        <taxon>Pseudomonadati</taxon>
        <taxon>Pseudomonadota</taxon>
        <taxon>Betaproteobacteria</taxon>
        <taxon>Burkholderiales</taxon>
        <taxon>Alcaligenaceae</taxon>
        <taxon>Allopusillimonas</taxon>
    </lineage>
</organism>
<evidence type="ECO:0000256" key="1">
    <source>
        <dbReference type="ARBA" id="ARBA00023015"/>
    </source>
</evidence>
<dbReference type="InterPro" id="IPR029016">
    <property type="entry name" value="GAF-like_dom_sf"/>
</dbReference>
<dbReference type="PROSITE" id="PS51077">
    <property type="entry name" value="HTH_ICLR"/>
    <property type="match status" value="1"/>
</dbReference>
<name>A0A853F7K0_9BURK</name>
<dbReference type="GO" id="GO:0003700">
    <property type="term" value="F:DNA-binding transcription factor activity"/>
    <property type="evidence" value="ECO:0007669"/>
    <property type="project" value="TreeGrafter"/>
</dbReference>
<dbReference type="InterPro" id="IPR036390">
    <property type="entry name" value="WH_DNA-bd_sf"/>
</dbReference>
<comment type="caution">
    <text evidence="6">The sequence shown here is derived from an EMBL/GenBank/DDBJ whole genome shotgun (WGS) entry which is preliminary data.</text>
</comment>
<evidence type="ECO:0000313" key="6">
    <source>
        <dbReference type="EMBL" id="NYT36083.1"/>
    </source>
</evidence>
<gene>
    <name evidence="6" type="ORF">H0A68_04295</name>
</gene>
<dbReference type="PANTHER" id="PTHR30136:SF24">
    <property type="entry name" value="HTH-TYPE TRANSCRIPTIONAL REPRESSOR ALLR"/>
    <property type="match status" value="1"/>
</dbReference>
<dbReference type="Gene3D" id="3.30.450.40">
    <property type="match status" value="1"/>
</dbReference>
<keyword evidence="2" id="KW-0238">DNA-binding</keyword>
<keyword evidence="7" id="KW-1185">Reference proteome</keyword>
<dbReference type="SMART" id="SM00346">
    <property type="entry name" value="HTH_ICLR"/>
    <property type="match status" value="1"/>
</dbReference>
<sequence length="254" mass="28062">MSDDGRSSTLNGFLVLEAVAASDKPLSIRQIEDLTGLPRSTLYRVVRTLVHARALMLEPGGKSYSAGDRLIALAREVNTHSVLHNERHTILKLLVDEIGETCNFTTLDATDVVYVDRVEAKWPLRLHLESGSRVPLHCTSSGKLFMSYMPADQRRTLLKRLPLTPYTEKTITDAARLAKELTAIRSAGIATDDEGYLLGLISVAVPVFGKNRKIIGAVAVHAPRARLELDKALEYASLLRRAASDIGSIYRRFK</sequence>
<dbReference type="InterPro" id="IPR005471">
    <property type="entry name" value="Tscrpt_reg_IclR_N"/>
</dbReference>
<dbReference type="Gene3D" id="1.10.10.10">
    <property type="entry name" value="Winged helix-like DNA-binding domain superfamily/Winged helix DNA-binding domain"/>
    <property type="match status" value="1"/>
</dbReference>
<reference evidence="6 7" key="1">
    <citation type="submission" date="2020-07" db="EMBL/GenBank/DDBJ databases">
        <title>Taxonomic revisions and descriptions of new bacterial species based on genomic comparisons in the high-G+C-content subgroup of the family Alcaligenaceae.</title>
        <authorList>
            <person name="Szabo A."/>
            <person name="Felfoldi T."/>
        </authorList>
    </citation>
    <scope>NUCLEOTIDE SEQUENCE [LARGE SCALE GENOMIC DNA]</scope>
    <source>
        <strain evidence="6 7">DSM 25264</strain>
    </source>
</reference>
<dbReference type="EMBL" id="JACCEW010000001">
    <property type="protein sequence ID" value="NYT36083.1"/>
    <property type="molecule type" value="Genomic_DNA"/>
</dbReference>
<dbReference type="InterPro" id="IPR014757">
    <property type="entry name" value="Tscrpt_reg_IclR_C"/>
</dbReference>
<dbReference type="SUPFAM" id="SSF55781">
    <property type="entry name" value="GAF domain-like"/>
    <property type="match status" value="1"/>
</dbReference>
<dbReference type="PROSITE" id="PS51078">
    <property type="entry name" value="ICLR_ED"/>
    <property type="match status" value="1"/>
</dbReference>
<dbReference type="InterPro" id="IPR050707">
    <property type="entry name" value="HTH_MetabolicPath_Reg"/>
</dbReference>
<protein>
    <submittedName>
        <fullName evidence="6">IclR family transcriptional regulator</fullName>
    </submittedName>
</protein>
<dbReference type="RefSeq" id="WP_167668836.1">
    <property type="nucleotide sequence ID" value="NZ_JACCEW010000001.1"/>
</dbReference>
<dbReference type="Proteomes" id="UP000580517">
    <property type="component" value="Unassembled WGS sequence"/>
</dbReference>
<evidence type="ECO:0000259" key="4">
    <source>
        <dbReference type="PROSITE" id="PS51077"/>
    </source>
</evidence>
<dbReference type="Pfam" id="PF01614">
    <property type="entry name" value="IclR_C"/>
    <property type="match status" value="1"/>
</dbReference>
<proteinExistence type="predicted"/>
<accession>A0A853F7K0</accession>
<dbReference type="AlphaFoldDB" id="A0A853F7K0"/>
<evidence type="ECO:0000256" key="3">
    <source>
        <dbReference type="ARBA" id="ARBA00023163"/>
    </source>
</evidence>
<dbReference type="PANTHER" id="PTHR30136">
    <property type="entry name" value="HELIX-TURN-HELIX TRANSCRIPTIONAL REGULATOR, ICLR FAMILY"/>
    <property type="match status" value="1"/>
</dbReference>
<feature type="domain" description="HTH iclR-type" evidence="4">
    <location>
        <begin position="6"/>
        <end position="68"/>
    </location>
</feature>
<dbReference type="GO" id="GO:0003677">
    <property type="term" value="F:DNA binding"/>
    <property type="evidence" value="ECO:0007669"/>
    <property type="project" value="UniProtKB-KW"/>
</dbReference>
<dbReference type="InterPro" id="IPR036388">
    <property type="entry name" value="WH-like_DNA-bd_sf"/>
</dbReference>
<dbReference type="Pfam" id="PF09339">
    <property type="entry name" value="HTH_IclR"/>
    <property type="match status" value="1"/>
</dbReference>